<protein>
    <submittedName>
        <fullName evidence="2">Uncharacterized protein</fullName>
    </submittedName>
</protein>
<evidence type="ECO:0000313" key="2">
    <source>
        <dbReference type="EMBL" id="SDK56598.1"/>
    </source>
</evidence>
<proteinExistence type="predicted"/>
<dbReference type="EMBL" id="FNFI01000010">
    <property type="protein sequence ID" value="SDK56598.1"/>
    <property type="molecule type" value="Genomic_DNA"/>
</dbReference>
<dbReference type="RefSeq" id="WP_092599090.1">
    <property type="nucleotide sequence ID" value="NZ_FNFI01000010.1"/>
</dbReference>
<dbReference type="STRING" id="586411.SAMN05216187_11091"/>
<keyword evidence="1" id="KW-0175">Coiled coil</keyword>
<organism evidence="2 3">
    <name type="scientific">Jeotgalicoccus aerolatus</name>
    <dbReference type="NCBI Taxonomy" id="709510"/>
    <lineage>
        <taxon>Bacteria</taxon>
        <taxon>Bacillati</taxon>
        <taxon>Bacillota</taxon>
        <taxon>Bacilli</taxon>
        <taxon>Bacillales</taxon>
        <taxon>Staphylococcaceae</taxon>
        <taxon>Jeotgalicoccus</taxon>
    </lineage>
</organism>
<sequence>MEKIKQIQLKRRVKRAEDLLRTIERALYRANTQRGKGPLSYDIYEEIHDDLVDDMDELDIAHAVEMEAGGKEYLAAAGLEDPSAETVDPEIAHTDEIKAAMENYLEDAELQNVSGGESQ</sequence>
<gene>
    <name evidence="2" type="ORF">SAMN05216187_11091</name>
</gene>
<evidence type="ECO:0000313" key="3">
    <source>
        <dbReference type="Proteomes" id="UP000242700"/>
    </source>
</evidence>
<feature type="coiled-coil region" evidence="1">
    <location>
        <begin position="6"/>
        <end position="33"/>
    </location>
</feature>
<reference evidence="3" key="1">
    <citation type="submission" date="2016-10" db="EMBL/GenBank/DDBJ databases">
        <authorList>
            <person name="Varghese N."/>
            <person name="Submissions S."/>
        </authorList>
    </citation>
    <scope>NUCLEOTIDE SEQUENCE [LARGE SCALE GENOMIC DNA]</scope>
    <source>
        <strain evidence="3">CGMCC 1.8911</strain>
    </source>
</reference>
<dbReference type="AlphaFoldDB" id="A0A1G9CY29"/>
<evidence type="ECO:0000256" key="1">
    <source>
        <dbReference type="SAM" id="Coils"/>
    </source>
</evidence>
<name>A0A1G9CY29_9STAP</name>
<dbReference type="Proteomes" id="UP000242700">
    <property type="component" value="Unassembled WGS sequence"/>
</dbReference>
<accession>A0A1G9CY29</accession>